<dbReference type="InterPro" id="IPR000182">
    <property type="entry name" value="GNAT_dom"/>
</dbReference>
<proteinExistence type="predicted"/>
<keyword evidence="3" id="KW-1185">Reference proteome</keyword>
<dbReference type="OrthoDB" id="9795206at2"/>
<dbReference type="EMBL" id="CP014332">
    <property type="protein sequence ID" value="APS41390.1"/>
    <property type="molecule type" value="Genomic_DNA"/>
</dbReference>
<dbReference type="InterPro" id="IPR016181">
    <property type="entry name" value="Acyl_CoA_acyltransferase"/>
</dbReference>
<dbReference type="AlphaFoldDB" id="A0A1L6RA78"/>
<dbReference type="STRING" id="1631871.FOL01_0531"/>
<dbReference type="KEGG" id="wjo:FOL01_0531"/>
<dbReference type="PROSITE" id="PS51186">
    <property type="entry name" value="GNAT"/>
    <property type="match status" value="1"/>
</dbReference>
<reference evidence="2 3" key="1">
    <citation type="submission" date="2016-02" db="EMBL/GenBank/DDBJ databases">
        <title>Complete Genome Sequence of Weissella jogaejeotgali FOL01.</title>
        <authorList>
            <person name="Lee J.-H."/>
            <person name="Ku H.-J."/>
        </authorList>
    </citation>
    <scope>NUCLEOTIDE SEQUENCE [LARGE SCALE GENOMIC DNA]</scope>
    <source>
        <strain evidence="2 3">FOL01</strain>
    </source>
</reference>
<dbReference type="PANTHER" id="PTHR43072">
    <property type="entry name" value="N-ACETYLTRANSFERASE"/>
    <property type="match status" value="1"/>
</dbReference>
<dbReference type="Gene3D" id="3.40.630.30">
    <property type="match status" value="1"/>
</dbReference>
<dbReference type="SUPFAM" id="SSF55729">
    <property type="entry name" value="Acyl-CoA N-acyltransferases (Nat)"/>
    <property type="match status" value="1"/>
</dbReference>
<dbReference type="RefSeq" id="WP_083603412.1">
    <property type="nucleotide sequence ID" value="NZ_CP014332.1"/>
</dbReference>
<accession>A0A1L6RA78</accession>
<sequence>MEIFVRPADRQDAVKLMGLLFQLQDESSTFMLEQDPETIEVADEADNIDILQTTTNNIMLVAATDEGQLVGLASAAAKAKQPRVAEVGVAVLNEYQGNGLAQAMMAEILDWATTFSSVNQLVLTVQTINEVAIHIYEKLGFKRIPESESEVLNSNHDLVPAFDMSWIVND</sequence>
<protein>
    <submittedName>
        <fullName evidence="2">PhnO protein</fullName>
    </submittedName>
</protein>
<evidence type="ECO:0000313" key="3">
    <source>
        <dbReference type="Proteomes" id="UP000185473"/>
    </source>
</evidence>
<evidence type="ECO:0000259" key="1">
    <source>
        <dbReference type="PROSITE" id="PS51186"/>
    </source>
</evidence>
<name>A0A1L6RA78_9LACO</name>
<evidence type="ECO:0000313" key="2">
    <source>
        <dbReference type="EMBL" id="APS41390.1"/>
    </source>
</evidence>
<organism evidence="2 3">
    <name type="scientific">Weissella jogaejeotgali</name>
    <dbReference type="NCBI Taxonomy" id="1631871"/>
    <lineage>
        <taxon>Bacteria</taxon>
        <taxon>Bacillati</taxon>
        <taxon>Bacillota</taxon>
        <taxon>Bacilli</taxon>
        <taxon>Lactobacillales</taxon>
        <taxon>Lactobacillaceae</taxon>
        <taxon>Weissella</taxon>
    </lineage>
</organism>
<gene>
    <name evidence="2" type="ORF">FOL01_0531</name>
</gene>
<dbReference type="Pfam" id="PF00583">
    <property type="entry name" value="Acetyltransf_1"/>
    <property type="match status" value="1"/>
</dbReference>
<dbReference type="Proteomes" id="UP000185473">
    <property type="component" value="Chromosome"/>
</dbReference>
<dbReference type="CDD" id="cd04301">
    <property type="entry name" value="NAT_SF"/>
    <property type="match status" value="1"/>
</dbReference>
<dbReference type="GO" id="GO:0016747">
    <property type="term" value="F:acyltransferase activity, transferring groups other than amino-acyl groups"/>
    <property type="evidence" value="ECO:0007669"/>
    <property type="project" value="InterPro"/>
</dbReference>
<feature type="domain" description="N-acetyltransferase" evidence="1">
    <location>
        <begin position="3"/>
        <end position="169"/>
    </location>
</feature>